<protein>
    <submittedName>
        <fullName evidence="3">Uncharacterized protein</fullName>
    </submittedName>
</protein>
<dbReference type="AlphaFoldDB" id="A0A914S619"/>
<feature type="region of interest" description="Disordered" evidence="1">
    <location>
        <begin position="1"/>
        <end position="27"/>
    </location>
</feature>
<dbReference type="WBParaSite" id="PEQ_0001432801-mRNA-1">
    <property type="protein sequence ID" value="PEQ_0001432801-mRNA-1"/>
    <property type="gene ID" value="PEQ_0001432801"/>
</dbReference>
<evidence type="ECO:0000313" key="2">
    <source>
        <dbReference type="Proteomes" id="UP000887564"/>
    </source>
</evidence>
<dbReference type="Proteomes" id="UP000887564">
    <property type="component" value="Unplaced"/>
</dbReference>
<dbReference type="InterPro" id="IPR050874">
    <property type="entry name" value="Diverse_PLD-related"/>
</dbReference>
<evidence type="ECO:0000256" key="1">
    <source>
        <dbReference type="SAM" id="MobiDB-lite"/>
    </source>
</evidence>
<accession>A0A914S619</accession>
<proteinExistence type="predicted"/>
<evidence type="ECO:0000313" key="3">
    <source>
        <dbReference type="WBParaSite" id="PEQ_0001432801-mRNA-1"/>
    </source>
</evidence>
<dbReference type="PANTHER" id="PTHR10185">
    <property type="entry name" value="PHOSPHOLIPASE D - RELATED"/>
    <property type="match status" value="1"/>
</dbReference>
<organism evidence="2 3">
    <name type="scientific">Parascaris equorum</name>
    <name type="common">Equine roundworm</name>
    <dbReference type="NCBI Taxonomy" id="6256"/>
    <lineage>
        <taxon>Eukaryota</taxon>
        <taxon>Metazoa</taxon>
        <taxon>Ecdysozoa</taxon>
        <taxon>Nematoda</taxon>
        <taxon>Chromadorea</taxon>
        <taxon>Rhabditida</taxon>
        <taxon>Spirurina</taxon>
        <taxon>Ascaridomorpha</taxon>
        <taxon>Ascaridoidea</taxon>
        <taxon>Ascarididae</taxon>
        <taxon>Parascaris</taxon>
    </lineage>
</organism>
<keyword evidence="2" id="KW-1185">Reference proteome</keyword>
<reference evidence="3" key="1">
    <citation type="submission" date="2022-11" db="UniProtKB">
        <authorList>
            <consortium name="WormBaseParasite"/>
        </authorList>
    </citation>
    <scope>IDENTIFICATION</scope>
</reference>
<sequence>MTFNSVGEHTSSTQKLSPPSKHMSSFVTGTSNWSGDYFDGGSTGAAFVAQQHGEGEKGRPLVAEMKGIFLRDWYSEYTHSVSDYTEKCLLTRTGAFCEADKDPALLATSLQ</sequence>
<dbReference type="PANTHER" id="PTHR10185:SF25">
    <property type="entry name" value="PLD PHOSPHODIESTERASE DOMAIN-CONTAINING PROTEIN"/>
    <property type="match status" value="1"/>
</dbReference>
<name>A0A914S619_PAREQ</name>